<comment type="caution">
    <text evidence="5">The sequence shown here is derived from an EMBL/GenBank/DDBJ whole genome shotgun (WGS) entry which is preliminary data.</text>
</comment>
<dbReference type="PANTHER" id="PTHR13107:SF0">
    <property type="entry name" value="N6-ADENOSINE-METHYLTRANSFERASE NON-CATALYTIC SUBUNIT"/>
    <property type="match status" value="1"/>
</dbReference>
<sequence>MISAPSDADPTLKPEETYTLIENFCLGLRRLELFGRARTLRRGWVSVLAEGEEARIGESTNFKADGDGDQTMPMKWDRDSWEAKIKELAIPSGGKFVVPMTAEIDSLRPKSPVRNTSGTPQHLPTGLPHNPVGTSAVLATVNVNRGANAPASGRVMMGPPISVPSLPTGTFESGIINPILNWSDMSNMGGMQSNMGGMQGSPMGMGVQQPAPRIGFSNPPTFGGGFQQPSWETHGAGTWDDSGVFIGNTVGMGGGGGGGMGVPDMSMGGMGAMGMQGMPGMPHGMNGTGVHMGMGQNIGGMGQVGAGMSLPNTPAMGGMQGANNMRGMRVVGNGGLNNMGVGAMSMSNMRVGGMNMSGMNMGHWGGT</sequence>
<dbReference type="EMBL" id="SGPM01000197">
    <property type="protein sequence ID" value="THH28186.1"/>
    <property type="molecule type" value="Genomic_DNA"/>
</dbReference>
<evidence type="ECO:0000256" key="4">
    <source>
        <dbReference type="SAM" id="MobiDB-lite"/>
    </source>
</evidence>
<dbReference type="PROSITE" id="PS51143">
    <property type="entry name" value="MT_A70"/>
    <property type="match status" value="1"/>
</dbReference>
<name>A0A4S4MQ30_9APHY</name>
<dbReference type="InterPro" id="IPR007757">
    <property type="entry name" value="MT-A70-like"/>
</dbReference>
<dbReference type="PANTHER" id="PTHR13107">
    <property type="entry name" value="N6-ADENOSINE-METHYLTRANSFERASE NON-CATALYTIC SUBUNIT"/>
    <property type="match status" value="1"/>
</dbReference>
<comment type="similarity">
    <text evidence="3">Belongs to the MT-A70-like family.</text>
</comment>
<evidence type="ECO:0000313" key="5">
    <source>
        <dbReference type="EMBL" id="THH28186.1"/>
    </source>
</evidence>
<evidence type="ECO:0000256" key="2">
    <source>
        <dbReference type="ARBA" id="ARBA00023242"/>
    </source>
</evidence>
<feature type="compositionally biased region" description="Polar residues" evidence="4">
    <location>
        <begin position="113"/>
        <end position="122"/>
    </location>
</feature>
<keyword evidence="6" id="KW-1185">Reference proteome</keyword>
<protein>
    <submittedName>
        <fullName evidence="5">Uncharacterized protein</fullName>
    </submittedName>
</protein>
<evidence type="ECO:0000256" key="3">
    <source>
        <dbReference type="PROSITE-ProRule" id="PRU00489"/>
    </source>
</evidence>
<dbReference type="GO" id="GO:0036396">
    <property type="term" value="C:RNA N6-methyladenosine methyltransferase complex"/>
    <property type="evidence" value="ECO:0007669"/>
    <property type="project" value="TreeGrafter"/>
</dbReference>
<evidence type="ECO:0000256" key="1">
    <source>
        <dbReference type="ARBA" id="ARBA00004123"/>
    </source>
</evidence>
<feature type="region of interest" description="Disordered" evidence="4">
    <location>
        <begin position="108"/>
        <end position="130"/>
    </location>
</feature>
<dbReference type="InterPro" id="IPR045123">
    <property type="entry name" value="METTL14-like"/>
</dbReference>
<accession>A0A4S4MQ30</accession>
<dbReference type="GO" id="GO:0005634">
    <property type="term" value="C:nucleus"/>
    <property type="evidence" value="ECO:0007669"/>
    <property type="project" value="UniProtKB-SubCell"/>
</dbReference>
<evidence type="ECO:0000313" key="6">
    <source>
        <dbReference type="Proteomes" id="UP000308730"/>
    </source>
</evidence>
<gene>
    <name evidence="5" type="ORF">EUX98_g6011</name>
</gene>
<dbReference type="Pfam" id="PF05063">
    <property type="entry name" value="MT-A70"/>
    <property type="match status" value="1"/>
</dbReference>
<dbReference type="OrthoDB" id="14833at2759"/>
<organism evidence="5 6">
    <name type="scientific">Antrodiella citrinella</name>
    <dbReference type="NCBI Taxonomy" id="2447956"/>
    <lineage>
        <taxon>Eukaryota</taxon>
        <taxon>Fungi</taxon>
        <taxon>Dikarya</taxon>
        <taxon>Basidiomycota</taxon>
        <taxon>Agaricomycotina</taxon>
        <taxon>Agaricomycetes</taxon>
        <taxon>Polyporales</taxon>
        <taxon>Steccherinaceae</taxon>
        <taxon>Antrodiella</taxon>
    </lineage>
</organism>
<proteinExistence type="inferred from homology"/>
<reference evidence="5 6" key="1">
    <citation type="submission" date="2019-02" db="EMBL/GenBank/DDBJ databases">
        <title>Genome sequencing of the rare red list fungi Antrodiella citrinella (Flaviporus citrinellus).</title>
        <authorList>
            <person name="Buettner E."/>
            <person name="Kellner H."/>
        </authorList>
    </citation>
    <scope>NUCLEOTIDE SEQUENCE [LARGE SCALE GENOMIC DNA]</scope>
    <source>
        <strain evidence="5 6">DSM 108506</strain>
    </source>
</reference>
<dbReference type="Proteomes" id="UP000308730">
    <property type="component" value="Unassembled WGS sequence"/>
</dbReference>
<keyword evidence="2" id="KW-0539">Nucleus</keyword>
<dbReference type="AlphaFoldDB" id="A0A4S4MQ30"/>
<comment type="subcellular location">
    <subcellularLocation>
        <location evidence="1">Nucleus</location>
    </subcellularLocation>
</comment>
<dbReference type="GO" id="GO:0003729">
    <property type="term" value="F:mRNA binding"/>
    <property type="evidence" value="ECO:0007669"/>
    <property type="project" value="TreeGrafter"/>
</dbReference>